<keyword evidence="1" id="KW-0472">Membrane</keyword>
<feature type="transmembrane region" description="Helical" evidence="1">
    <location>
        <begin position="32"/>
        <end position="51"/>
    </location>
</feature>
<dbReference type="EMBL" id="LFWZ01000019">
    <property type="protein sequence ID" value="KON30867.1"/>
    <property type="molecule type" value="Genomic_DNA"/>
</dbReference>
<feature type="transmembrane region" description="Helical" evidence="1">
    <location>
        <begin position="138"/>
        <end position="161"/>
    </location>
</feature>
<evidence type="ECO:0000313" key="2">
    <source>
        <dbReference type="EMBL" id="KON30867.1"/>
    </source>
</evidence>
<proteinExistence type="predicted"/>
<evidence type="ECO:0008006" key="4">
    <source>
        <dbReference type="Google" id="ProtNLM"/>
    </source>
</evidence>
<feature type="transmembrane region" description="Helical" evidence="1">
    <location>
        <begin position="107"/>
        <end position="132"/>
    </location>
</feature>
<dbReference type="Proteomes" id="UP000037210">
    <property type="component" value="Unassembled WGS sequence"/>
</dbReference>
<name>A0A0M0BQK4_9ARCH</name>
<organism evidence="2 3">
    <name type="scientific">miscellaneous Crenarchaeota group-15 archaeon DG-45</name>
    <dbReference type="NCBI Taxonomy" id="1685127"/>
    <lineage>
        <taxon>Archaea</taxon>
        <taxon>Candidatus Bathyarchaeota</taxon>
        <taxon>MCG-15</taxon>
    </lineage>
</organism>
<keyword evidence="1" id="KW-0812">Transmembrane</keyword>
<reference evidence="2 3" key="1">
    <citation type="submission" date="2015-06" db="EMBL/GenBank/DDBJ databases">
        <title>New insights into the roles of widespread benthic archaea in carbon and nitrogen cycling.</title>
        <authorList>
            <person name="Lazar C.S."/>
            <person name="Baker B.J."/>
            <person name="Seitz K.W."/>
            <person name="Hyde A.S."/>
            <person name="Dick G.J."/>
            <person name="Hinrichs K.-U."/>
            <person name="Teske A.P."/>
        </authorList>
    </citation>
    <scope>NUCLEOTIDE SEQUENCE [LARGE SCALE GENOMIC DNA]</scope>
    <source>
        <strain evidence="2">DG-45</strain>
    </source>
</reference>
<feature type="transmembrane region" description="Helical" evidence="1">
    <location>
        <begin position="71"/>
        <end position="95"/>
    </location>
</feature>
<evidence type="ECO:0000313" key="3">
    <source>
        <dbReference type="Proteomes" id="UP000037210"/>
    </source>
</evidence>
<comment type="caution">
    <text evidence="2">The sequence shown here is derived from an EMBL/GenBank/DDBJ whole genome shotgun (WGS) entry which is preliminary data.</text>
</comment>
<dbReference type="AlphaFoldDB" id="A0A0M0BQK4"/>
<accession>A0A0M0BQK4</accession>
<evidence type="ECO:0000256" key="1">
    <source>
        <dbReference type="SAM" id="Phobius"/>
    </source>
</evidence>
<protein>
    <recommendedName>
        <fullName evidence="4">ECF transporter S component</fullName>
    </recommendedName>
</protein>
<sequence length="172" mass="17891">MPVRSRDIALSSLFGVVIFAQKALLPAPYDKVVSVLVQIVFLSLAFLMTGFPGPILTGFISGLLTASMRGGLALMTFSFALLYGVLVSSLNRLLAVAELGHVRLRRLVASTLASTLLVGVLSAAASAILGIIPYNPALFSMIIVAGAVQGVAGGLISGIAWEKYLRNLSSAS</sequence>
<gene>
    <name evidence="2" type="ORF">AC482_02650</name>
</gene>
<keyword evidence="1" id="KW-1133">Transmembrane helix</keyword>